<dbReference type="PANTHER" id="PTHR43792">
    <property type="entry name" value="GNAT FAMILY, PUTATIVE (AFU_ORTHOLOGUE AFUA_3G00765)-RELATED-RELATED"/>
    <property type="match status" value="1"/>
</dbReference>
<dbReference type="InterPro" id="IPR016181">
    <property type="entry name" value="Acyl_CoA_acyltransferase"/>
</dbReference>
<proteinExistence type="predicted"/>
<dbReference type="Gene3D" id="3.40.630.30">
    <property type="match status" value="1"/>
</dbReference>
<reference evidence="3" key="1">
    <citation type="submission" date="2015-11" db="EMBL/GenBank/DDBJ databases">
        <authorList>
            <person name="Blom J."/>
        </authorList>
    </citation>
    <scope>NUCLEOTIDE SEQUENCE [LARGE SCALE GENOMIC DNA]</scope>
    <source>
        <plasmid evidence="3">pEM01</plasmid>
    </source>
</reference>
<dbReference type="PANTHER" id="PTHR43792:SF1">
    <property type="entry name" value="N-ACETYLTRANSFERASE DOMAIN-CONTAINING PROTEIN"/>
    <property type="match status" value="1"/>
</dbReference>
<geneLocation type="plasmid" evidence="3">
    <name>pEM01</name>
</geneLocation>
<dbReference type="SUPFAM" id="SSF55729">
    <property type="entry name" value="Acyl-CoA N-acyltransferases (Nat)"/>
    <property type="match status" value="1"/>
</dbReference>
<evidence type="ECO:0000313" key="2">
    <source>
        <dbReference type="EMBL" id="CUU25859.1"/>
    </source>
</evidence>
<dbReference type="EMBL" id="LN907828">
    <property type="protein sequence ID" value="CUU25859.1"/>
    <property type="molecule type" value="Genomic_DNA"/>
</dbReference>
<dbReference type="InterPro" id="IPR051531">
    <property type="entry name" value="N-acetyltransferase"/>
</dbReference>
<evidence type="ECO:0000259" key="1">
    <source>
        <dbReference type="Pfam" id="PF13302"/>
    </source>
</evidence>
<dbReference type="Proteomes" id="UP000059419">
    <property type="component" value="Plasmid pEM01"/>
</dbReference>
<name>A0A0U5LAX4_9GAMM</name>
<dbReference type="PATRIC" id="fig|1619313.3.peg.3763"/>
<sequence length="176" mass="19376">MLTERLCCRAVTAADAPRLFAIYGDPATNQFNPAGPCPDIDRARTLLHRWLTHWQQHGFGMWAIAQRDDAENVLGFGGISIADYDGVSVNNLGYRFATLAWGKGLATEFAIAAVRYGFMEIGLATISAKVRPAHLASQKVLLNSGLRYVFTLQDVDSGPPSLCYQLSRAEWQTANR</sequence>
<protein>
    <submittedName>
        <fullName evidence="2">GCN5-like N-acetyltransferase</fullName>
    </submittedName>
</protein>
<gene>
    <name evidence="2" type="ORF">EM595_p0159</name>
</gene>
<dbReference type="AlphaFoldDB" id="A0A0U5LAX4"/>
<dbReference type="InterPro" id="IPR000182">
    <property type="entry name" value="GNAT_dom"/>
</dbReference>
<accession>A0A0U5LAX4</accession>
<organism evidence="2 3">
    <name type="scientific">Duffyella gerundensis</name>
    <dbReference type="NCBI Taxonomy" id="1619313"/>
    <lineage>
        <taxon>Bacteria</taxon>
        <taxon>Pseudomonadati</taxon>
        <taxon>Pseudomonadota</taxon>
        <taxon>Gammaproteobacteria</taxon>
        <taxon>Enterobacterales</taxon>
        <taxon>Erwiniaceae</taxon>
        <taxon>Duffyella</taxon>
    </lineage>
</organism>
<keyword evidence="3" id="KW-1185">Reference proteome</keyword>
<dbReference type="KEGG" id="ege:EM595_p0159"/>
<evidence type="ECO:0000313" key="3">
    <source>
        <dbReference type="Proteomes" id="UP000059419"/>
    </source>
</evidence>
<keyword evidence="2" id="KW-0808">Transferase</keyword>
<dbReference type="RefSeq" id="WP_067435996.1">
    <property type="nucleotide sequence ID" value="NZ_LN907828.1"/>
</dbReference>
<feature type="domain" description="N-acetyltransferase" evidence="1">
    <location>
        <begin position="5"/>
        <end position="146"/>
    </location>
</feature>
<dbReference type="GO" id="GO:0016747">
    <property type="term" value="F:acyltransferase activity, transferring groups other than amino-acyl groups"/>
    <property type="evidence" value="ECO:0007669"/>
    <property type="project" value="InterPro"/>
</dbReference>
<dbReference type="Pfam" id="PF13302">
    <property type="entry name" value="Acetyltransf_3"/>
    <property type="match status" value="1"/>
</dbReference>
<dbReference type="OrthoDB" id="9801656at2"/>